<evidence type="ECO:0000313" key="3">
    <source>
        <dbReference type="Proteomes" id="UP001595681"/>
    </source>
</evidence>
<dbReference type="InterPro" id="IPR007712">
    <property type="entry name" value="RelE/ParE_toxin"/>
</dbReference>
<dbReference type="InterPro" id="IPR035093">
    <property type="entry name" value="RelE/ParE_toxin_dom_sf"/>
</dbReference>
<name>A0ABV7NFV5_9SPHN</name>
<evidence type="ECO:0000256" key="1">
    <source>
        <dbReference type="ARBA" id="ARBA00022649"/>
    </source>
</evidence>
<protein>
    <submittedName>
        <fullName evidence="2">Type II toxin-antitoxin system RelE/ParE family toxin</fullName>
    </submittedName>
</protein>
<dbReference type="EMBL" id="JBHRVU010000004">
    <property type="protein sequence ID" value="MFC3441026.1"/>
    <property type="molecule type" value="Genomic_DNA"/>
</dbReference>
<sequence length="78" mass="9366">MNGSKPTIRLRPPIWTNYSNGNLELWLRILHWGRPGRVTGTRELIVHRNYMLIYDVVGDVVRILRILHTRRQWPQVHE</sequence>
<proteinExistence type="predicted"/>
<accession>A0ABV7NFV5</accession>
<dbReference type="Gene3D" id="3.30.2310.20">
    <property type="entry name" value="RelE-like"/>
    <property type="match status" value="1"/>
</dbReference>
<dbReference type="Proteomes" id="UP001595681">
    <property type="component" value="Unassembled WGS sequence"/>
</dbReference>
<gene>
    <name evidence="2" type="ORF">ACFOKF_07415</name>
</gene>
<comment type="caution">
    <text evidence="2">The sequence shown here is derived from an EMBL/GenBank/DDBJ whole genome shotgun (WGS) entry which is preliminary data.</text>
</comment>
<dbReference type="RefSeq" id="WP_380794502.1">
    <property type="nucleotide sequence ID" value="NZ_JBHRVU010000004.1"/>
</dbReference>
<reference evidence="3" key="1">
    <citation type="journal article" date="2019" name="Int. J. Syst. Evol. Microbiol.">
        <title>The Global Catalogue of Microorganisms (GCM) 10K type strain sequencing project: providing services to taxonomists for standard genome sequencing and annotation.</title>
        <authorList>
            <consortium name="The Broad Institute Genomics Platform"/>
            <consortium name="The Broad Institute Genome Sequencing Center for Infectious Disease"/>
            <person name="Wu L."/>
            <person name="Ma J."/>
        </authorList>
    </citation>
    <scope>NUCLEOTIDE SEQUENCE [LARGE SCALE GENOMIC DNA]</scope>
    <source>
        <strain evidence="3">CCM 7491</strain>
    </source>
</reference>
<evidence type="ECO:0000313" key="2">
    <source>
        <dbReference type="EMBL" id="MFC3441026.1"/>
    </source>
</evidence>
<organism evidence="2 3">
    <name type="scientific">Sphingobium rhizovicinum</name>
    <dbReference type="NCBI Taxonomy" id="432308"/>
    <lineage>
        <taxon>Bacteria</taxon>
        <taxon>Pseudomonadati</taxon>
        <taxon>Pseudomonadota</taxon>
        <taxon>Alphaproteobacteria</taxon>
        <taxon>Sphingomonadales</taxon>
        <taxon>Sphingomonadaceae</taxon>
        <taxon>Sphingobium</taxon>
    </lineage>
</organism>
<keyword evidence="1" id="KW-1277">Toxin-antitoxin system</keyword>
<keyword evidence="3" id="KW-1185">Reference proteome</keyword>
<dbReference type="Pfam" id="PF05016">
    <property type="entry name" value="ParE_toxin"/>
    <property type="match status" value="1"/>
</dbReference>